<dbReference type="Proteomes" id="UP000277864">
    <property type="component" value="Unassembled WGS sequence"/>
</dbReference>
<comment type="caution">
    <text evidence="7">The sequence shown here is derived from an EMBL/GenBank/DDBJ whole genome shotgun (WGS) entry which is preliminary data.</text>
</comment>
<dbReference type="Gene3D" id="3.30.110.150">
    <property type="entry name" value="SepF-like protein"/>
    <property type="match status" value="1"/>
</dbReference>
<reference evidence="7 8" key="1">
    <citation type="submission" date="2018-03" db="EMBL/GenBank/DDBJ databases">
        <authorList>
            <person name="Gulvik C.A."/>
        </authorList>
    </citation>
    <scope>NUCLEOTIDE SEQUENCE [LARGE SCALE GENOMIC DNA]</scope>
    <source>
        <strain evidence="7 8">JCM 31581</strain>
    </source>
</reference>
<accession>A0A3R9YEK9</accession>
<feature type="region of interest" description="Disordered" evidence="6">
    <location>
        <begin position="14"/>
        <end position="84"/>
    </location>
</feature>
<evidence type="ECO:0000256" key="1">
    <source>
        <dbReference type="ARBA" id="ARBA00022618"/>
    </source>
</evidence>
<comment type="similarity">
    <text evidence="5">Belongs to the SepF family.</text>
</comment>
<dbReference type="InterPro" id="IPR023052">
    <property type="entry name" value="Cell_div_SepF"/>
</dbReference>
<keyword evidence="1 5" id="KW-0132">Cell division</keyword>
<dbReference type="RefSeq" id="WP_125943404.1">
    <property type="nucleotide sequence ID" value="NZ_PXZH01000002.1"/>
</dbReference>
<evidence type="ECO:0000313" key="8">
    <source>
        <dbReference type="Proteomes" id="UP000277864"/>
    </source>
</evidence>
<evidence type="ECO:0000256" key="3">
    <source>
        <dbReference type="ARBA" id="ARBA00023306"/>
    </source>
</evidence>
<gene>
    <name evidence="5" type="primary">sepF</name>
    <name evidence="7" type="ORF">C7P63_06800</name>
</gene>
<evidence type="ECO:0000256" key="5">
    <source>
        <dbReference type="HAMAP-Rule" id="MF_01197"/>
    </source>
</evidence>
<feature type="compositionally biased region" description="Polar residues" evidence="6">
    <location>
        <begin position="27"/>
        <end position="51"/>
    </location>
</feature>
<dbReference type="GO" id="GO:0000917">
    <property type="term" value="P:division septum assembly"/>
    <property type="evidence" value="ECO:0007669"/>
    <property type="project" value="UniProtKB-KW"/>
</dbReference>
<dbReference type="GO" id="GO:0005737">
    <property type="term" value="C:cytoplasm"/>
    <property type="evidence" value="ECO:0007669"/>
    <property type="project" value="UniProtKB-SubCell"/>
</dbReference>
<proteinExistence type="inferred from homology"/>
<keyword evidence="3 5" id="KW-0131">Cell cycle</keyword>
<sequence>MMDLSTATEKLQKFFGLSDSDDGDTSYVVQGNTAPKVNQSQDKQSRPFQPSRQEERQTNYVKSNPPKSRVKETPATDMSSSFMNNKVVQMNRSSHTSRSEKTKATSQKITLVEPRTYMEAKEIAKGIFRSEIVIVNFRLVEEAQARRIVDFLTGAVYALDGDIQRIGDEMFICTPPNAEIDSKVAENLMQSQFTEF</sequence>
<organism evidence="7 8">
    <name type="scientific">Vagococcus humatus</name>
    <dbReference type="NCBI Taxonomy" id="1889241"/>
    <lineage>
        <taxon>Bacteria</taxon>
        <taxon>Bacillati</taxon>
        <taxon>Bacillota</taxon>
        <taxon>Bacilli</taxon>
        <taxon>Lactobacillales</taxon>
        <taxon>Enterococcaceae</taxon>
        <taxon>Vagococcus</taxon>
    </lineage>
</organism>
<evidence type="ECO:0000256" key="2">
    <source>
        <dbReference type="ARBA" id="ARBA00023210"/>
    </source>
</evidence>
<keyword evidence="2 5" id="KW-0717">Septation</keyword>
<dbReference type="PANTHER" id="PTHR35798:SF1">
    <property type="entry name" value="CELL DIVISION PROTEIN SEPF"/>
    <property type="match status" value="1"/>
</dbReference>
<dbReference type="GO" id="GO:0043093">
    <property type="term" value="P:FtsZ-dependent cytokinesis"/>
    <property type="evidence" value="ECO:0007669"/>
    <property type="project" value="UniProtKB-UniRule"/>
</dbReference>
<evidence type="ECO:0000256" key="4">
    <source>
        <dbReference type="ARBA" id="ARBA00044936"/>
    </source>
</evidence>
<protein>
    <recommendedName>
        <fullName evidence="5">Cell division protein SepF</fullName>
    </recommendedName>
</protein>
<dbReference type="Pfam" id="PF04472">
    <property type="entry name" value="SepF"/>
    <property type="match status" value="1"/>
</dbReference>
<evidence type="ECO:0000313" key="7">
    <source>
        <dbReference type="EMBL" id="RST89470.1"/>
    </source>
</evidence>
<comment type="subunit">
    <text evidence="5">Homodimer. Interacts with FtsZ.</text>
</comment>
<comment type="subcellular location">
    <subcellularLocation>
        <location evidence="5">Cytoplasm</location>
    </subcellularLocation>
    <text evidence="5">Localizes to the division site, in a FtsZ-dependent manner.</text>
</comment>
<keyword evidence="8" id="KW-1185">Reference proteome</keyword>
<dbReference type="InterPro" id="IPR007561">
    <property type="entry name" value="Cell_div_SepF/SepF-rel"/>
</dbReference>
<dbReference type="HAMAP" id="MF_01197">
    <property type="entry name" value="SepF"/>
    <property type="match status" value="1"/>
</dbReference>
<dbReference type="PANTHER" id="PTHR35798">
    <property type="entry name" value="CELL DIVISION PROTEIN SEPF"/>
    <property type="match status" value="1"/>
</dbReference>
<name>A0A3R9YEK9_9ENTE</name>
<dbReference type="EMBL" id="PXZH01000002">
    <property type="protein sequence ID" value="RST89470.1"/>
    <property type="molecule type" value="Genomic_DNA"/>
</dbReference>
<dbReference type="OrthoDB" id="9815206at2"/>
<keyword evidence="5" id="KW-0963">Cytoplasm</keyword>
<dbReference type="InterPro" id="IPR038594">
    <property type="entry name" value="SepF-like_sf"/>
</dbReference>
<comment type="function">
    <text evidence="4 5">Cell division protein that is part of the divisome complex and is recruited early to the Z-ring. Probably stimulates Z-ring formation, perhaps through the cross-linking of FtsZ protofilaments. Its function overlaps with FtsA.</text>
</comment>
<dbReference type="AlphaFoldDB" id="A0A3R9YEK9"/>
<evidence type="ECO:0000256" key="6">
    <source>
        <dbReference type="SAM" id="MobiDB-lite"/>
    </source>
</evidence>